<protein>
    <submittedName>
        <fullName evidence="2">Uncharacterized protein</fullName>
    </submittedName>
</protein>
<organism evidence="2 3">
    <name type="scientific">Hibiscus sabdariffa</name>
    <name type="common">roselle</name>
    <dbReference type="NCBI Taxonomy" id="183260"/>
    <lineage>
        <taxon>Eukaryota</taxon>
        <taxon>Viridiplantae</taxon>
        <taxon>Streptophyta</taxon>
        <taxon>Embryophyta</taxon>
        <taxon>Tracheophyta</taxon>
        <taxon>Spermatophyta</taxon>
        <taxon>Magnoliopsida</taxon>
        <taxon>eudicotyledons</taxon>
        <taxon>Gunneridae</taxon>
        <taxon>Pentapetalae</taxon>
        <taxon>rosids</taxon>
        <taxon>malvids</taxon>
        <taxon>Malvales</taxon>
        <taxon>Malvaceae</taxon>
        <taxon>Malvoideae</taxon>
        <taxon>Hibiscus</taxon>
    </lineage>
</organism>
<name>A0ABR2P119_9ROSI</name>
<sequence length="99" mass="10616">MMQLLPPLDVESTAAGPKSQSESSAFTCVPLHCGLAVACTGSSATENNSTMISSNTGCLDSEITHPSYDMELFVSMSGDDYRGIWKSKVKKVKMGQMNF</sequence>
<proteinExistence type="predicted"/>
<reference evidence="2 3" key="1">
    <citation type="journal article" date="2024" name="G3 (Bethesda)">
        <title>Genome assembly of Hibiscus sabdariffa L. provides insights into metabolisms of medicinal natural products.</title>
        <authorList>
            <person name="Kim T."/>
        </authorList>
    </citation>
    <scope>NUCLEOTIDE SEQUENCE [LARGE SCALE GENOMIC DNA]</scope>
    <source>
        <strain evidence="2">TK-2024</strain>
        <tissue evidence="2">Old leaves</tissue>
    </source>
</reference>
<evidence type="ECO:0000256" key="1">
    <source>
        <dbReference type="SAM" id="MobiDB-lite"/>
    </source>
</evidence>
<evidence type="ECO:0000313" key="2">
    <source>
        <dbReference type="EMBL" id="KAK8982084.1"/>
    </source>
</evidence>
<evidence type="ECO:0000313" key="3">
    <source>
        <dbReference type="Proteomes" id="UP001396334"/>
    </source>
</evidence>
<feature type="region of interest" description="Disordered" evidence="1">
    <location>
        <begin position="1"/>
        <end position="22"/>
    </location>
</feature>
<gene>
    <name evidence="2" type="ORF">V6N11_037261</name>
</gene>
<accession>A0ABR2P119</accession>
<keyword evidence="3" id="KW-1185">Reference proteome</keyword>
<dbReference type="Proteomes" id="UP001396334">
    <property type="component" value="Unassembled WGS sequence"/>
</dbReference>
<dbReference type="EMBL" id="JBBPBN010000086">
    <property type="protein sequence ID" value="KAK8982084.1"/>
    <property type="molecule type" value="Genomic_DNA"/>
</dbReference>
<comment type="caution">
    <text evidence="2">The sequence shown here is derived from an EMBL/GenBank/DDBJ whole genome shotgun (WGS) entry which is preliminary data.</text>
</comment>